<dbReference type="Pfam" id="PF00078">
    <property type="entry name" value="RVT_1"/>
    <property type="match status" value="1"/>
</dbReference>
<dbReference type="InterPro" id="IPR051083">
    <property type="entry name" value="GrpII_Intron_Splice-Mob/Def"/>
</dbReference>
<dbReference type="PANTHER" id="PTHR34047">
    <property type="entry name" value="NUCLEAR INTRON MATURASE 1, MITOCHONDRIAL-RELATED"/>
    <property type="match status" value="1"/>
</dbReference>
<proteinExistence type="predicted"/>
<dbReference type="GO" id="GO:0003964">
    <property type="term" value="F:RNA-directed DNA polymerase activity"/>
    <property type="evidence" value="ECO:0007669"/>
    <property type="project" value="UniProtKB-KW"/>
</dbReference>
<evidence type="ECO:0000313" key="2">
    <source>
        <dbReference type="EMBL" id="MFC0529424.1"/>
    </source>
</evidence>
<dbReference type="Proteomes" id="UP001589867">
    <property type="component" value="Unassembled WGS sequence"/>
</dbReference>
<dbReference type="PANTHER" id="PTHR34047:SF10">
    <property type="entry name" value="GROUP II INTRON-ASSOCIATED OPEN READING FRAME"/>
    <property type="match status" value="1"/>
</dbReference>
<dbReference type="InterPro" id="IPR030931">
    <property type="entry name" value="Group_II_RT_mat"/>
</dbReference>
<gene>
    <name evidence="2" type="primary">ltrA</name>
    <name evidence="2" type="ORF">ACFFIA_17355</name>
</gene>
<keyword evidence="2" id="KW-0548">Nucleotidyltransferase</keyword>
<keyword evidence="2" id="KW-0695">RNA-directed DNA polymerase</keyword>
<dbReference type="EC" id="2.7.7.49" evidence="2"/>
<dbReference type="SUPFAM" id="SSF56672">
    <property type="entry name" value="DNA/RNA polymerases"/>
    <property type="match status" value="1"/>
</dbReference>
<dbReference type="CDD" id="cd01651">
    <property type="entry name" value="RT_G2_intron"/>
    <property type="match status" value="1"/>
</dbReference>
<evidence type="ECO:0000259" key="1">
    <source>
        <dbReference type="PROSITE" id="PS50878"/>
    </source>
</evidence>
<protein>
    <submittedName>
        <fullName evidence="2">Group II intron reverse transcriptase/maturase</fullName>
        <ecNumber evidence="2">2.7.7.49</ecNumber>
    </submittedName>
</protein>
<dbReference type="NCBIfam" id="TIGR04416">
    <property type="entry name" value="group_II_RT_mat"/>
    <property type="match status" value="1"/>
</dbReference>
<dbReference type="Pfam" id="PF13655">
    <property type="entry name" value="RVT_N"/>
    <property type="match status" value="1"/>
</dbReference>
<accession>A0ABV6M4J3</accession>
<dbReference type="EMBL" id="JBHLUH010000032">
    <property type="protein sequence ID" value="MFC0529424.1"/>
    <property type="molecule type" value="Genomic_DNA"/>
</dbReference>
<organism evidence="2 3">
    <name type="scientific">Phytohabitans kaempferiae</name>
    <dbReference type="NCBI Taxonomy" id="1620943"/>
    <lineage>
        <taxon>Bacteria</taxon>
        <taxon>Bacillati</taxon>
        <taxon>Actinomycetota</taxon>
        <taxon>Actinomycetes</taxon>
        <taxon>Micromonosporales</taxon>
        <taxon>Micromonosporaceae</taxon>
    </lineage>
</organism>
<keyword evidence="2" id="KW-0808">Transferase</keyword>
<dbReference type="InterPro" id="IPR025960">
    <property type="entry name" value="RVT_N"/>
</dbReference>
<dbReference type="RefSeq" id="WP_377252164.1">
    <property type="nucleotide sequence ID" value="NZ_JBHLUH010000032.1"/>
</dbReference>
<dbReference type="PROSITE" id="PS50878">
    <property type="entry name" value="RT_POL"/>
    <property type="match status" value="1"/>
</dbReference>
<reference evidence="2 3" key="1">
    <citation type="submission" date="2024-09" db="EMBL/GenBank/DDBJ databases">
        <authorList>
            <person name="Sun Q."/>
            <person name="Mori K."/>
        </authorList>
    </citation>
    <scope>NUCLEOTIDE SEQUENCE [LARGE SCALE GENOMIC DNA]</scope>
    <source>
        <strain evidence="2 3">TBRC 3947</strain>
    </source>
</reference>
<dbReference type="InterPro" id="IPR013597">
    <property type="entry name" value="Mat_intron_G2"/>
</dbReference>
<name>A0ABV6M4J3_9ACTN</name>
<feature type="domain" description="Reverse transcriptase" evidence="1">
    <location>
        <begin position="81"/>
        <end position="320"/>
    </location>
</feature>
<dbReference type="Pfam" id="PF08388">
    <property type="entry name" value="GIIM"/>
    <property type="match status" value="1"/>
</dbReference>
<dbReference type="InterPro" id="IPR000477">
    <property type="entry name" value="RT_dom"/>
</dbReference>
<sequence length="562" mass="64110">MEWDAVDWRAAEDHVRRLRQRIFAATRAGDLKKARSLQKLMLRSRSNTLISVRQVTERNAGRLTAGVDGQLALTSVDKERLVADIHRSPRRARPVRRVFIPKANGKLRGLGIPVIFDRAQQARVRNALEPEWEARFEPKSYGFRPGRGCHDAIEAIYQVVKGKNPKRQWILDADLQGAFDNIDHDYALGLIGSFPGRGMIRAWLKAGVVAHGRYAPTEQGAPQGGVISPLMLNIVLHGMETAAGVRYFRRSRGGIETAPDAPVLVRYADDLLAFCHSREHAEKVKQKLAEWLQPRGLVFNEEKTRIAHVSQGCDFLGFNIRRYHGKLPLIKPSKDAVRRIRLRLRTEMRALLGGNSAAVMRKLTPIIRGWAAYYRTQVSSEVFSALDDYMWKLLYKWVKRTHPNKSRWWRMDRYFGRFNPSRNDRWIFGDHDSGAYLPKFAWTKIVRHPMVAGWASPDDPTLARYWADRRGRQHNGPLSVLLLAQLKAQRGRCPRCGTLLLHADREPQSPHEWELWLRAVRWLVRKDNITGASADDQRLIHTACRGRNGSSTAPALLTATPA</sequence>
<dbReference type="InterPro" id="IPR043502">
    <property type="entry name" value="DNA/RNA_pol_sf"/>
</dbReference>
<evidence type="ECO:0000313" key="3">
    <source>
        <dbReference type="Proteomes" id="UP001589867"/>
    </source>
</evidence>
<comment type="caution">
    <text evidence="2">The sequence shown here is derived from an EMBL/GenBank/DDBJ whole genome shotgun (WGS) entry which is preliminary data.</text>
</comment>
<keyword evidence="3" id="KW-1185">Reference proteome</keyword>